<dbReference type="PANTHER" id="PTHR34039">
    <property type="entry name" value="UPF0102 PROTEIN YRAN"/>
    <property type="match status" value="1"/>
</dbReference>
<evidence type="ECO:0000256" key="1">
    <source>
        <dbReference type="ARBA" id="ARBA00006738"/>
    </source>
</evidence>
<comment type="similarity">
    <text evidence="1 2">Belongs to the UPF0102 family.</text>
</comment>
<dbReference type="STRING" id="40578.Xbed_01669"/>
<gene>
    <name evidence="3" type="ORF">Xbed_01669</name>
</gene>
<dbReference type="EMBL" id="MUBK01000011">
    <property type="protein sequence ID" value="OTA20194.1"/>
    <property type="molecule type" value="Genomic_DNA"/>
</dbReference>
<name>A0A1Y2SQV9_9GAMM</name>
<dbReference type="AlphaFoldDB" id="A0A1Y2SQV9"/>
<sequence length="157" mass="18298">MMLKACPQVNPSSTSLAVTQRISYFIGRFRMKKPTVNRYAQGRHYEHQAKQFLQKQGLAFVAENVKIRGGELDLIMRDKHTWVFVEVRFRQNAQYGDAIATITQSKRKKLLHTAAVWLYQRNECLETASCRFDICAMTGQKFEWLKNAFTLNESLFL</sequence>
<dbReference type="PANTHER" id="PTHR34039:SF1">
    <property type="entry name" value="UPF0102 PROTEIN YRAN"/>
    <property type="match status" value="1"/>
</dbReference>
<protein>
    <recommendedName>
        <fullName evidence="2">UPF0102 protein Xbed_01669</fullName>
    </recommendedName>
</protein>
<reference evidence="3 4" key="1">
    <citation type="submission" date="2017-01" db="EMBL/GenBank/DDBJ databases">
        <title>Deconstructing symbiosis and pathogenesis requirements using a combined genomic-metabolomic approach.</title>
        <authorList>
            <person name="Tobias N.J."/>
            <person name="Wolff H."/>
            <person name="Djahanschiri B."/>
            <person name="Ebersberger I."/>
            <person name="Bode H.B."/>
        </authorList>
    </citation>
    <scope>NUCLEOTIDE SEQUENCE [LARGE SCALE GENOMIC DNA]</scope>
    <source>
        <strain evidence="3 4">DSM 4764</strain>
    </source>
</reference>
<accession>A0A1Y2SQV9</accession>
<dbReference type="NCBIfam" id="NF009150">
    <property type="entry name" value="PRK12497.1-3"/>
    <property type="match status" value="1"/>
</dbReference>
<dbReference type="InterPro" id="IPR011856">
    <property type="entry name" value="tRNA_endonuc-like_dom_sf"/>
</dbReference>
<dbReference type="InterPro" id="IPR011335">
    <property type="entry name" value="Restrct_endonuc-II-like"/>
</dbReference>
<dbReference type="Gene3D" id="3.40.1350.10">
    <property type="match status" value="1"/>
</dbReference>
<dbReference type="InterPro" id="IPR003509">
    <property type="entry name" value="UPF0102_YraN-like"/>
</dbReference>
<dbReference type="NCBIfam" id="TIGR00252">
    <property type="entry name" value="YraN family protein"/>
    <property type="match status" value="1"/>
</dbReference>
<dbReference type="HAMAP" id="MF_00048">
    <property type="entry name" value="UPF0102"/>
    <property type="match status" value="1"/>
</dbReference>
<evidence type="ECO:0000313" key="4">
    <source>
        <dbReference type="Proteomes" id="UP000194204"/>
    </source>
</evidence>
<evidence type="ECO:0000256" key="2">
    <source>
        <dbReference type="HAMAP-Rule" id="MF_00048"/>
    </source>
</evidence>
<dbReference type="SUPFAM" id="SSF52980">
    <property type="entry name" value="Restriction endonuclease-like"/>
    <property type="match status" value="1"/>
</dbReference>
<evidence type="ECO:0000313" key="3">
    <source>
        <dbReference type="EMBL" id="OTA20194.1"/>
    </source>
</evidence>
<keyword evidence="4" id="KW-1185">Reference proteome</keyword>
<dbReference type="Proteomes" id="UP000194204">
    <property type="component" value="Unassembled WGS sequence"/>
</dbReference>
<dbReference type="GO" id="GO:0003676">
    <property type="term" value="F:nucleic acid binding"/>
    <property type="evidence" value="ECO:0007669"/>
    <property type="project" value="InterPro"/>
</dbReference>
<dbReference type="Pfam" id="PF02021">
    <property type="entry name" value="UPF0102"/>
    <property type="match status" value="1"/>
</dbReference>
<proteinExistence type="inferred from homology"/>
<organism evidence="3 4">
    <name type="scientific">Xenorhabdus beddingii</name>
    <dbReference type="NCBI Taxonomy" id="40578"/>
    <lineage>
        <taxon>Bacteria</taxon>
        <taxon>Pseudomonadati</taxon>
        <taxon>Pseudomonadota</taxon>
        <taxon>Gammaproteobacteria</taxon>
        <taxon>Enterobacterales</taxon>
        <taxon>Morganellaceae</taxon>
        <taxon>Xenorhabdus</taxon>
    </lineage>
</organism>
<comment type="caution">
    <text evidence="3">The sequence shown here is derived from an EMBL/GenBank/DDBJ whole genome shotgun (WGS) entry which is preliminary data.</text>
</comment>